<dbReference type="Gene3D" id="3.40.50.300">
    <property type="entry name" value="P-loop containing nucleotide triphosphate hydrolases"/>
    <property type="match status" value="1"/>
</dbReference>
<feature type="compositionally biased region" description="Polar residues" evidence="1">
    <location>
        <begin position="606"/>
        <end position="622"/>
    </location>
</feature>
<dbReference type="Pfam" id="PF13671">
    <property type="entry name" value="AAA_33"/>
    <property type="match status" value="1"/>
</dbReference>
<dbReference type="PANTHER" id="PTHR46535">
    <property type="entry name" value="NEDD4-BINDING PROTEIN 2"/>
    <property type="match status" value="1"/>
</dbReference>
<sequence length="1044" mass="119822">MFAREQDSPEQEKILQHLKELFCTTPLWKLRKVCITNNWNLDLCVNQMTSNEGNPPTTSDDAKTDSAFNPDDIAPKPPRTETEPLSAQAQKVGNLIKQGYRVMVLMRGLPGVGKTYSARSIVKNYVDLQPPFCSVGDFIFSTDDYFYNAKGVYKYNVNLLNEAHEFNQYRVREKAMSGFSPIFVDNTNMKAWEMLPYVKCAIENGYLIEIIEPKPSWRKSPNVLARRNLHGVPADKIRHMIDKYEKTSVPELLKMFKTTKYTVSLPQFRSIPPIANVVSPNADEKDKTVVGQESQTMELPHSKDTDKSNWTPYDTNAPKDQRKKFKSSASPPKQKQKLDEELKPNSQQTSSQIPIKSASERDVYSLLEQKLSNAWKPYEAESIDFWGPDLQSVQVTPSFDKNKINVSADRGKSLIDLLRDHDTDKDTMALNIKNNEEITSSSSFTRHSIDCPNENASFITLRQIYPNKEIGGLWDLFVKCNGDIDWAVDILLKEDELSKLRGDTELQDNDNDFDEFVCSCKLTPNEPQVRAELEYPVSHNELHVGANETNVDSKETKPSQRPQRQRFARPRLAYDRNLLEVKENIENCFVLGDSHYSKHVLKIRNSRNGLTSGDGTSIATTQECEDKGENIDESSNKENDDDVDEDIGNESNENEAMLEMSLGEHLVQQLLDNFRNESSFEEQVPSTLPLNLKVFMPRSLAKQLYMLWIESAYNHLEEERQQMMREDEDFARLLKHPKYSEYKQSPSNLREMLDIEYAWNLYKRDKEGIDMQRSEMEKLSQPTDLAAHLTQMKLCETFPDIPRETLLDILSSTDNNYKETVSILQSTMHDAETMDTHLEDVQNSNEYQKQSRTSNVNVWDDENNTRDPSFSPEAAKRLALKEFEEARNLAAHHCQLRAECYQKAKEAIQAGNGGAGLYYSQIANLHKQKIDMYNHRAANCIMNVHKYTQNNPDHLDLHYFHLLEAMACLDLFLDRHITSLRLASRNYKFVFIITGRGKHSAGGVSVIKSKVKARLEERCLKWSEVNPGLLKVKVFSGSRHSQNF</sequence>
<feature type="region of interest" description="Disordered" evidence="1">
    <location>
        <begin position="51"/>
        <end position="85"/>
    </location>
</feature>
<evidence type="ECO:0000313" key="5">
    <source>
        <dbReference type="Proteomes" id="UP001652621"/>
    </source>
</evidence>
<dbReference type="VEuPathDB" id="VectorBase:MDOMA2_007396"/>
<dbReference type="CDD" id="cd14279">
    <property type="entry name" value="CUE"/>
    <property type="match status" value="1"/>
</dbReference>
<feature type="region of interest" description="Disordered" evidence="1">
    <location>
        <begin position="543"/>
        <end position="569"/>
    </location>
</feature>
<gene>
    <name evidence="4" type="primary">101899069</name>
    <name evidence="6" type="synonym">LOC101899069</name>
</gene>
<dbReference type="SMART" id="SM01162">
    <property type="entry name" value="DUF1771"/>
    <property type="match status" value="1"/>
</dbReference>
<dbReference type="PANTHER" id="PTHR46535:SF1">
    <property type="entry name" value="NEDD4-BINDING PROTEIN 2"/>
    <property type="match status" value="1"/>
</dbReference>
<dbReference type="InterPro" id="IPR036063">
    <property type="entry name" value="Smr_dom_sf"/>
</dbReference>
<reference evidence="4" key="1">
    <citation type="submission" date="2020-05" db="UniProtKB">
        <authorList>
            <consortium name="EnsemblMetazoa"/>
        </authorList>
    </citation>
    <scope>IDENTIFICATION</scope>
    <source>
        <strain evidence="4">Aabys</strain>
    </source>
</reference>
<feature type="region of interest" description="Disordered" evidence="1">
    <location>
        <begin position="844"/>
        <end position="872"/>
    </location>
</feature>
<reference evidence="6" key="2">
    <citation type="submission" date="2025-04" db="UniProtKB">
        <authorList>
            <consortium name="RefSeq"/>
        </authorList>
    </citation>
    <scope>IDENTIFICATION</scope>
    <source>
        <strain evidence="6">Aabys</strain>
    </source>
</reference>
<dbReference type="Gene3D" id="3.30.1370.110">
    <property type="match status" value="1"/>
</dbReference>
<dbReference type="PROSITE" id="PS51140">
    <property type="entry name" value="CUE"/>
    <property type="match status" value="1"/>
</dbReference>
<dbReference type="InterPro" id="IPR052772">
    <property type="entry name" value="Endo/PolyKinase_Domain-Protein"/>
</dbReference>
<dbReference type="Pfam" id="PF08590">
    <property type="entry name" value="DUF1771"/>
    <property type="match status" value="1"/>
</dbReference>
<dbReference type="Proteomes" id="UP001652621">
    <property type="component" value="Unplaced"/>
</dbReference>
<dbReference type="OrthoDB" id="3231855at2759"/>
<feature type="domain" description="Smr" evidence="2">
    <location>
        <begin position="955"/>
        <end position="1035"/>
    </location>
</feature>
<evidence type="ECO:0000313" key="4">
    <source>
        <dbReference type="EnsemblMetazoa" id="MDOA014998-PA"/>
    </source>
</evidence>
<dbReference type="KEGG" id="mde:101899069"/>
<evidence type="ECO:0000259" key="2">
    <source>
        <dbReference type="PROSITE" id="PS50828"/>
    </source>
</evidence>
<dbReference type="Pfam" id="PF01713">
    <property type="entry name" value="Smr"/>
    <property type="match status" value="1"/>
</dbReference>
<feature type="compositionally biased region" description="Basic and acidic residues" evidence="1">
    <location>
        <begin position="624"/>
        <end position="638"/>
    </location>
</feature>
<proteinExistence type="predicted"/>
<evidence type="ECO:0000259" key="3">
    <source>
        <dbReference type="PROSITE" id="PS51140"/>
    </source>
</evidence>
<accession>A0A1I8NGV2</accession>
<name>A0A1I8NGV2_MUSDO</name>
<dbReference type="RefSeq" id="XP_005185603.1">
    <property type="nucleotide sequence ID" value="XM_005185546.3"/>
</dbReference>
<dbReference type="SUPFAM" id="SSF52540">
    <property type="entry name" value="P-loop containing nucleoside triphosphate hydrolases"/>
    <property type="match status" value="1"/>
</dbReference>
<dbReference type="EnsemblMetazoa" id="MDOA014998-RA">
    <property type="protein sequence ID" value="MDOA014998-PA"/>
    <property type="gene ID" value="MDOA014998"/>
</dbReference>
<dbReference type="InterPro" id="IPR002625">
    <property type="entry name" value="Smr_dom"/>
</dbReference>
<dbReference type="PROSITE" id="PS50828">
    <property type="entry name" value="SMR"/>
    <property type="match status" value="1"/>
</dbReference>
<dbReference type="GO" id="GO:0043130">
    <property type="term" value="F:ubiquitin binding"/>
    <property type="evidence" value="ECO:0007669"/>
    <property type="project" value="InterPro"/>
</dbReference>
<feature type="compositionally biased region" description="Acidic residues" evidence="1">
    <location>
        <begin position="639"/>
        <end position="648"/>
    </location>
</feature>
<feature type="domain" description="CUE" evidence="3">
    <location>
        <begin position="10"/>
        <end position="53"/>
    </location>
</feature>
<evidence type="ECO:0000313" key="6">
    <source>
        <dbReference type="RefSeq" id="XP_005185603.1"/>
    </source>
</evidence>
<dbReference type="SMART" id="SM00463">
    <property type="entry name" value="SMR"/>
    <property type="match status" value="1"/>
</dbReference>
<dbReference type="AlphaFoldDB" id="A0A1I8NGV2"/>
<dbReference type="InterPro" id="IPR013899">
    <property type="entry name" value="DUF1771"/>
</dbReference>
<feature type="compositionally biased region" description="Polar residues" evidence="1">
    <location>
        <begin position="344"/>
        <end position="354"/>
    </location>
</feature>
<dbReference type="VEuPathDB" id="VectorBase:MDOA014998"/>
<dbReference type="InterPro" id="IPR003892">
    <property type="entry name" value="CUE"/>
</dbReference>
<dbReference type="InterPro" id="IPR027417">
    <property type="entry name" value="P-loop_NTPase"/>
</dbReference>
<organism evidence="4">
    <name type="scientific">Musca domestica</name>
    <name type="common">House fly</name>
    <dbReference type="NCBI Taxonomy" id="7370"/>
    <lineage>
        <taxon>Eukaryota</taxon>
        <taxon>Metazoa</taxon>
        <taxon>Ecdysozoa</taxon>
        <taxon>Arthropoda</taxon>
        <taxon>Hexapoda</taxon>
        <taxon>Insecta</taxon>
        <taxon>Pterygota</taxon>
        <taxon>Neoptera</taxon>
        <taxon>Endopterygota</taxon>
        <taxon>Diptera</taxon>
        <taxon>Brachycera</taxon>
        <taxon>Muscomorpha</taxon>
        <taxon>Muscoidea</taxon>
        <taxon>Muscidae</taxon>
        <taxon>Musca</taxon>
    </lineage>
</organism>
<dbReference type="GO" id="GO:0004519">
    <property type="term" value="F:endonuclease activity"/>
    <property type="evidence" value="ECO:0007669"/>
    <property type="project" value="TreeGrafter"/>
</dbReference>
<keyword evidence="5" id="KW-1185">Reference proteome</keyword>
<dbReference type="GeneID" id="101899069"/>
<dbReference type="eggNOG" id="KOG2401">
    <property type="taxonomic scope" value="Eukaryota"/>
</dbReference>
<dbReference type="STRING" id="7370.A0A1I8NGV2"/>
<feature type="region of interest" description="Disordered" evidence="1">
    <location>
        <begin position="275"/>
        <end position="356"/>
    </location>
</feature>
<evidence type="ECO:0000256" key="1">
    <source>
        <dbReference type="SAM" id="MobiDB-lite"/>
    </source>
</evidence>
<feature type="compositionally biased region" description="Polar residues" evidence="1">
    <location>
        <begin position="844"/>
        <end position="857"/>
    </location>
</feature>
<protein>
    <submittedName>
        <fullName evidence="6">NEDD4-binding protein 2</fullName>
    </submittedName>
</protein>
<feature type="region of interest" description="Disordered" evidence="1">
    <location>
        <begin position="606"/>
        <end position="649"/>
    </location>
</feature>
<dbReference type="SUPFAM" id="SSF160443">
    <property type="entry name" value="SMR domain-like"/>
    <property type="match status" value="1"/>
</dbReference>
<dbReference type="GO" id="GO:0005634">
    <property type="term" value="C:nucleus"/>
    <property type="evidence" value="ECO:0007669"/>
    <property type="project" value="TreeGrafter"/>
</dbReference>